<dbReference type="InterPro" id="IPR013783">
    <property type="entry name" value="Ig-like_fold"/>
</dbReference>
<dbReference type="PANTHER" id="PTHR46877">
    <property type="entry name" value="EPH RECEPTOR A5"/>
    <property type="match status" value="1"/>
</dbReference>
<reference evidence="14 15" key="1">
    <citation type="submission" date="2021-06" db="EMBL/GenBank/DDBJ databases">
        <authorList>
            <person name="Palmer J.M."/>
        </authorList>
    </citation>
    <scope>NUCLEOTIDE SEQUENCE [LARGE SCALE GENOMIC DNA]</scope>
    <source>
        <strain evidence="14 15">GA_2019</strain>
        <tissue evidence="14">Muscle</tissue>
    </source>
</reference>
<dbReference type="InterPro" id="IPR003961">
    <property type="entry name" value="FN3_dom"/>
</dbReference>
<evidence type="ECO:0000256" key="4">
    <source>
        <dbReference type="ARBA" id="ARBA00022553"/>
    </source>
</evidence>
<evidence type="ECO:0000256" key="10">
    <source>
        <dbReference type="ARBA" id="ARBA00023136"/>
    </source>
</evidence>
<dbReference type="EMBL" id="JAHRIO010014347">
    <property type="protein sequence ID" value="MEQ2163377.1"/>
    <property type="molecule type" value="Genomic_DNA"/>
</dbReference>
<evidence type="ECO:0000259" key="13">
    <source>
        <dbReference type="PROSITE" id="PS50853"/>
    </source>
</evidence>
<proteinExistence type="predicted"/>
<keyword evidence="8" id="KW-0524">Neurogenesis</keyword>
<evidence type="ECO:0000256" key="9">
    <source>
        <dbReference type="ARBA" id="ARBA00022989"/>
    </source>
</evidence>
<organism evidence="14 15">
    <name type="scientific">Goodea atripinnis</name>
    <dbReference type="NCBI Taxonomy" id="208336"/>
    <lineage>
        <taxon>Eukaryota</taxon>
        <taxon>Metazoa</taxon>
        <taxon>Chordata</taxon>
        <taxon>Craniata</taxon>
        <taxon>Vertebrata</taxon>
        <taxon>Euteleostomi</taxon>
        <taxon>Actinopterygii</taxon>
        <taxon>Neopterygii</taxon>
        <taxon>Teleostei</taxon>
        <taxon>Neoteleostei</taxon>
        <taxon>Acanthomorphata</taxon>
        <taxon>Ovalentaria</taxon>
        <taxon>Atherinomorphae</taxon>
        <taxon>Cyprinodontiformes</taxon>
        <taxon>Goodeidae</taxon>
        <taxon>Goodea</taxon>
    </lineage>
</organism>
<keyword evidence="9" id="KW-1133">Transmembrane helix</keyword>
<dbReference type="PANTHER" id="PTHR46877:SF6">
    <property type="entry name" value="EPHRIN TYPE-B RECEPTOR 3"/>
    <property type="match status" value="1"/>
</dbReference>
<dbReference type="SMART" id="SM00060">
    <property type="entry name" value="FN3"/>
    <property type="match status" value="1"/>
</dbReference>
<dbReference type="SUPFAM" id="SSF49265">
    <property type="entry name" value="Fibronectin type III"/>
    <property type="match status" value="1"/>
</dbReference>
<keyword evidence="11 14" id="KW-0675">Receptor</keyword>
<dbReference type="Proteomes" id="UP001476798">
    <property type="component" value="Unassembled WGS sequence"/>
</dbReference>
<keyword evidence="15" id="KW-1185">Reference proteome</keyword>
<evidence type="ECO:0000256" key="1">
    <source>
        <dbReference type="ARBA" id="ARBA00004251"/>
    </source>
</evidence>
<dbReference type="CDD" id="cd00063">
    <property type="entry name" value="FN3"/>
    <property type="match status" value="1"/>
</dbReference>
<feature type="domain" description="Fibronectin type-III" evidence="13">
    <location>
        <begin position="65"/>
        <end position="175"/>
    </location>
</feature>
<evidence type="ECO:0000313" key="14">
    <source>
        <dbReference type="EMBL" id="MEQ2163377.1"/>
    </source>
</evidence>
<protein>
    <submittedName>
        <fullName evidence="14">Ephrin type-B receptor 3</fullName>
    </submittedName>
</protein>
<evidence type="ECO:0000256" key="3">
    <source>
        <dbReference type="ARBA" id="ARBA00022475"/>
    </source>
</evidence>
<keyword evidence="5" id="KW-0812">Transmembrane</keyword>
<evidence type="ECO:0000256" key="6">
    <source>
        <dbReference type="ARBA" id="ARBA00022741"/>
    </source>
</evidence>
<comment type="subcellular location">
    <subcellularLocation>
        <location evidence="1">Cell membrane</location>
        <topology evidence="1">Single-pass type I membrane protein</topology>
    </subcellularLocation>
</comment>
<evidence type="ECO:0000256" key="2">
    <source>
        <dbReference type="ARBA" id="ARBA00022473"/>
    </source>
</evidence>
<keyword evidence="10" id="KW-0472">Membrane</keyword>
<evidence type="ECO:0000256" key="5">
    <source>
        <dbReference type="ARBA" id="ARBA00022692"/>
    </source>
</evidence>
<evidence type="ECO:0000256" key="11">
    <source>
        <dbReference type="ARBA" id="ARBA00023170"/>
    </source>
</evidence>
<keyword evidence="7" id="KW-0067">ATP-binding</keyword>
<feature type="region of interest" description="Disordered" evidence="12">
    <location>
        <begin position="157"/>
        <end position="177"/>
    </location>
</feature>
<gene>
    <name evidence="14" type="primary">EPHB3_6</name>
    <name evidence="14" type="ORF">GOODEAATRI_029437</name>
</gene>
<comment type="caution">
    <text evidence="14">The sequence shown here is derived from an EMBL/GenBank/DDBJ whole genome shotgun (WGS) entry which is preliminary data.</text>
</comment>
<evidence type="ECO:0000256" key="7">
    <source>
        <dbReference type="ARBA" id="ARBA00022840"/>
    </source>
</evidence>
<dbReference type="PROSITE" id="PS50853">
    <property type="entry name" value="FN3"/>
    <property type="match status" value="1"/>
</dbReference>
<name>A0ABV0MZA6_9TELE</name>
<dbReference type="InterPro" id="IPR050449">
    <property type="entry name" value="Ephrin_rcpt_TKs"/>
</dbReference>
<keyword evidence="6" id="KW-0547">Nucleotide-binding</keyword>
<evidence type="ECO:0000256" key="12">
    <source>
        <dbReference type="SAM" id="MobiDB-lite"/>
    </source>
</evidence>
<keyword evidence="4" id="KW-0597">Phosphoprotein</keyword>
<evidence type="ECO:0000313" key="15">
    <source>
        <dbReference type="Proteomes" id="UP001476798"/>
    </source>
</evidence>
<dbReference type="InterPro" id="IPR036116">
    <property type="entry name" value="FN3_sf"/>
</dbReference>
<accession>A0ABV0MZA6</accession>
<dbReference type="Gene3D" id="2.60.40.10">
    <property type="entry name" value="Immunoglobulins"/>
    <property type="match status" value="1"/>
</dbReference>
<sequence>MKLHVVQEWFGQSIDGSLDSACVLDECPIRGPSTLNSVCLIRKDRVRESPLRAWQLKRWTLRTASFGPPRNVISSVNETSLSLEWEEPEDTGGRGDLVYNVVCKKCLRDRSPCTRCDDNVDIAPRRLGMRQRKVVVRNLQAHTRYSFEVQAVNGVSGKNPSSPNYSTVNITTNQAGE</sequence>
<keyword evidence="2" id="KW-0217">Developmental protein</keyword>
<dbReference type="Pfam" id="PF00041">
    <property type="entry name" value="fn3"/>
    <property type="match status" value="1"/>
</dbReference>
<keyword evidence="3" id="KW-1003">Cell membrane</keyword>
<evidence type="ECO:0000256" key="8">
    <source>
        <dbReference type="ARBA" id="ARBA00022902"/>
    </source>
</evidence>